<reference evidence="8" key="1">
    <citation type="submission" date="2020-07" db="EMBL/GenBank/DDBJ databases">
        <title>Complete genome sequencing of Coprobacter sp. strain 2CBH44.</title>
        <authorList>
            <person name="Sakamoto M."/>
            <person name="Murakami T."/>
            <person name="Mori H."/>
        </authorList>
    </citation>
    <scope>NUCLEOTIDE SEQUENCE [LARGE SCALE GENOMIC DNA]</scope>
    <source>
        <strain evidence="8">2CBH44</strain>
    </source>
</reference>
<feature type="transmembrane region" description="Helical" evidence="6">
    <location>
        <begin position="127"/>
        <end position="147"/>
    </location>
</feature>
<feature type="transmembrane region" description="Helical" evidence="6">
    <location>
        <begin position="211"/>
        <end position="231"/>
    </location>
</feature>
<feature type="transmembrane region" description="Helical" evidence="6">
    <location>
        <begin position="167"/>
        <end position="191"/>
    </location>
</feature>
<keyword evidence="5 6" id="KW-0472">Membrane</keyword>
<evidence type="ECO:0000256" key="5">
    <source>
        <dbReference type="ARBA" id="ARBA00023136"/>
    </source>
</evidence>
<evidence type="ECO:0000256" key="6">
    <source>
        <dbReference type="SAM" id="Phobius"/>
    </source>
</evidence>
<dbReference type="GO" id="GO:0005886">
    <property type="term" value="C:plasma membrane"/>
    <property type="evidence" value="ECO:0007669"/>
    <property type="project" value="UniProtKB-SubCell"/>
</dbReference>
<evidence type="ECO:0000256" key="2">
    <source>
        <dbReference type="ARBA" id="ARBA00022475"/>
    </source>
</evidence>
<dbReference type="Proteomes" id="UP000594042">
    <property type="component" value="Chromosome"/>
</dbReference>
<comment type="subcellular location">
    <subcellularLocation>
        <location evidence="1">Cell membrane</location>
        <topology evidence="1">Multi-pass membrane protein</topology>
    </subcellularLocation>
</comment>
<dbReference type="EMBL" id="AP023322">
    <property type="protein sequence ID" value="BCI62707.1"/>
    <property type="molecule type" value="Genomic_DNA"/>
</dbReference>
<keyword evidence="3 6" id="KW-0812">Transmembrane</keyword>
<dbReference type="NCBIfam" id="TIGR00765">
    <property type="entry name" value="yihY_not_rbn"/>
    <property type="match status" value="1"/>
</dbReference>
<dbReference type="PANTHER" id="PTHR30213">
    <property type="entry name" value="INNER MEMBRANE PROTEIN YHJD"/>
    <property type="match status" value="1"/>
</dbReference>
<keyword evidence="2" id="KW-1003">Cell membrane</keyword>
<protein>
    <submittedName>
        <fullName evidence="7">Uncharacterized protein</fullName>
    </submittedName>
</protein>
<keyword evidence="4 6" id="KW-1133">Transmembrane helix</keyword>
<feature type="transmembrane region" description="Helical" evidence="6">
    <location>
        <begin position="238"/>
        <end position="260"/>
    </location>
</feature>
<dbReference type="InterPro" id="IPR017039">
    <property type="entry name" value="Virul_fac_BrkB"/>
</dbReference>
<evidence type="ECO:0000313" key="7">
    <source>
        <dbReference type="EMBL" id="BCI62707.1"/>
    </source>
</evidence>
<gene>
    <name evidence="7" type="ORF">Cop2CBH44_10600</name>
</gene>
<organism evidence="7 8">
    <name type="scientific">Coprobacter secundus subsp. similis</name>
    <dbReference type="NCBI Taxonomy" id="2751153"/>
    <lineage>
        <taxon>Bacteria</taxon>
        <taxon>Pseudomonadati</taxon>
        <taxon>Bacteroidota</taxon>
        <taxon>Bacteroidia</taxon>
        <taxon>Bacteroidales</taxon>
        <taxon>Barnesiellaceae</taxon>
        <taxon>Coprobacter</taxon>
    </lineage>
</organism>
<dbReference type="AlphaFoldDB" id="A0A7G1HYW1"/>
<proteinExistence type="predicted"/>
<accession>A0A7G1HYW1</accession>
<dbReference type="PANTHER" id="PTHR30213:SF0">
    <property type="entry name" value="UPF0761 MEMBRANE PROTEIN YIHY"/>
    <property type="match status" value="1"/>
</dbReference>
<evidence type="ECO:0000256" key="3">
    <source>
        <dbReference type="ARBA" id="ARBA00022692"/>
    </source>
</evidence>
<dbReference type="Pfam" id="PF03631">
    <property type="entry name" value="Virul_fac_BrkB"/>
    <property type="match status" value="1"/>
</dbReference>
<evidence type="ECO:0000256" key="4">
    <source>
        <dbReference type="ARBA" id="ARBA00022989"/>
    </source>
</evidence>
<dbReference type="KEGG" id="copr:Cop2CBH44_10600"/>
<feature type="transmembrane region" description="Helical" evidence="6">
    <location>
        <begin position="65"/>
        <end position="85"/>
    </location>
</feature>
<evidence type="ECO:0000256" key="1">
    <source>
        <dbReference type="ARBA" id="ARBA00004651"/>
    </source>
</evidence>
<evidence type="ECO:0000313" key="8">
    <source>
        <dbReference type="Proteomes" id="UP000594042"/>
    </source>
</evidence>
<keyword evidence="8" id="KW-1185">Reference proteome</keyword>
<sequence>MAKISIIERLKQYFHWGLKFVLEDMWRITENEVSGTRQRLINLVKTIYISIRRFIEDDLMSKASALTYSTLLAVVPALALIFAIAKGFGFQNIIQSQLFDYIPAQKEALSHVLTFVDAYLNQAQSGVFVGIGLIFLFWTVISLMGNVENVLNDIWQVKKNRSFYRKITDYTSMFVILPILMIASSGLSIFVSSGINNSVYLNFISPLVRNLLSFAPYFLTCLLFTGIYILVPNTKVKFLNAFVAGIICGTAFQIFQYVYISGQIWVSKYNAIYGSFAFLPLFLLWMQLSWLICLFGAVLSFSAQNIQNYNFESDTKNISRRYKDFFSILIASVVVKRFESGKSPLTSEEISNLYHIPIKLTGQILYLLVKINILIETATDDERVLAYQPAMDINRITVGLLLSRIDRLGSENFKIDQDYLYHDQWESLIHSREEMYKVADHILLKNMNLNEPLPLK</sequence>
<dbReference type="RefSeq" id="WP_021931560.1">
    <property type="nucleotide sequence ID" value="NZ_AP023322.1"/>
</dbReference>
<name>A0A7G1HYW1_9BACT</name>
<feature type="transmembrane region" description="Helical" evidence="6">
    <location>
        <begin position="272"/>
        <end position="299"/>
    </location>
</feature>